<keyword evidence="1" id="KW-1133">Transmembrane helix</keyword>
<name>B0MS66_9FIRM</name>
<evidence type="ECO:0000313" key="3">
    <source>
        <dbReference type="Proteomes" id="UP000005326"/>
    </source>
</evidence>
<protein>
    <submittedName>
        <fullName evidence="2">Uncharacterized protein</fullName>
    </submittedName>
</protein>
<keyword evidence="3" id="KW-1185">Reference proteome</keyword>
<feature type="transmembrane region" description="Helical" evidence="1">
    <location>
        <begin position="99"/>
        <end position="123"/>
    </location>
</feature>
<reference evidence="2" key="1">
    <citation type="submission" date="2007-10" db="EMBL/GenBank/DDBJ databases">
        <authorList>
            <person name="Fulton L."/>
            <person name="Clifton S."/>
            <person name="Fulton B."/>
            <person name="Xu J."/>
            <person name="Minx P."/>
            <person name="Pepin K.H."/>
            <person name="Johnson M."/>
            <person name="Thiruvilangam P."/>
            <person name="Bhonagiri V."/>
            <person name="Nash W.E."/>
            <person name="Mardis E.R."/>
            <person name="Wilson R.K."/>
        </authorList>
    </citation>
    <scope>NUCLEOTIDE SEQUENCE [LARGE SCALE GENOMIC DNA]</scope>
    <source>
        <strain evidence="2">DSM 15702</strain>
    </source>
</reference>
<accession>B0MS66</accession>
<dbReference type="EMBL" id="ABCA03000055">
    <property type="protein sequence ID" value="EDR99634.1"/>
    <property type="molecule type" value="Genomic_DNA"/>
</dbReference>
<feature type="transmembrane region" description="Helical" evidence="1">
    <location>
        <begin position="70"/>
        <end position="93"/>
    </location>
</feature>
<dbReference type="AlphaFoldDB" id="B0MS66"/>
<sequence length="141" mass="17028">MQKILEPILVTIIFVGSYILNYSCFDTCLSDDVEFNYGKHKKRKIYKETHGFWRRFFFIDIRKMVSRWHYVLFIVNFVAFVLMLILVNIYVLSEENVSRWLFLICGGVYFLSSVPVVFARWGLYRGNVVRSRKEYRKNNRK</sequence>
<keyword evidence="1" id="KW-0812">Transmembrane</keyword>
<organism evidence="2 3">
    <name type="scientific">[Eubacterium] siraeum DSM 15702</name>
    <dbReference type="NCBI Taxonomy" id="428128"/>
    <lineage>
        <taxon>Bacteria</taxon>
        <taxon>Bacillati</taxon>
        <taxon>Bacillota</taxon>
        <taxon>Clostridia</taxon>
        <taxon>Eubacteriales</taxon>
        <taxon>Oscillospiraceae</taxon>
        <taxon>Oscillospiraceae incertae sedis</taxon>
    </lineage>
</organism>
<comment type="caution">
    <text evidence="2">The sequence shown here is derived from an EMBL/GenBank/DDBJ whole genome shotgun (WGS) entry which is preliminary data.</text>
</comment>
<dbReference type="Proteomes" id="UP000005326">
    <property type="component" value="Unassembled WGS sequence"/>
</dbReference>
<reference evidence="2" key="2">
    <citation type="submission" date="2014-06" db="EMBL/GenBank/DDBJ databases">
        <title>Draft genome sequence of Eubacterium siraeum (DSM 15702).</title>
        <authorList>
            <person name="Sudarsanam P."/>
            <person name="Ley R."/>
            <person name="Guruge J."/>
            <person name="Turnbaugh P.J."/>
            <person name="Mahowald M."/>
            <person name="Liep D."/>
            <person name="Gordon J."/>
        </authorList>
    </citation>
    <scope>NUCLEOTIDE SEQUENCE</scope>
    <source>
        <strain evidence="2">DSM 15702</strain>
    </source>
</reference>
<evidence type="ECO:0000313" key="2">
    <source>
        <dbReference type="EMBL" id="EDR99634.1"/>
    </source>
</evidence>
<proteinExistence type="predicted"/>
<evidence type="ECO:0000256" key="1">
    <source>
        <dbReference type="SAM" id="Phobius"/>
    </source>
</evidence>
<gene>
    <name evidence="2" type="ORF">EUBSIR_02703</name>
</gene>
<keyword evidence="1" id="KW-0472">Membrane</keyword>